<dbReference type="EMBL" id="BGZK01001681">
    <property type="protein sequence ID" value="GBP84481.1"/>
    <property type="molecule type" value="Genomic_DNA"/>
</dbReference>
<dbReference type="AlphaFoldDB" id="A0A4C1Z6M9"/>
<evidence type="ECO:0000313" key="2">
    <source>
        <dbReference type="EMBL" id="GBP84481.1"/>
    </source>
</evidence>
<comment type="caution">
    <text evidence="2">The sequence shown here is derived from an EMBL/GenBank/DDBJ whole genome shotgun (WGS) entry which is preliminary data.</text>
</comment>
<accession>A0A4C1Z6M9</accession>
<reference evidence="2 3" key="1">
    <citation type="journal article" date="2019" name="Commun. Biol.">
        <title>The bagworm genome reveals a unique fibroin gene that provides high tensile strength.</title>
        <authorList>
            <person name="Kono N."/>
            <person name="Nakamura H."/>
            <person name="Ohtoshi R."/>
            <person name="Tomita M."/>
            <person name="Numata K."/>
            <person name="Arakawa K."/>
        </authorList>
    </citation>
    <scope>NUCLEOTIDE SEQUENCE [LARGE SCALE GENOMIC DNA]</scope>
</reference>
<sequence>MISTRTGGRRVARRKCDVAAGHSELIYARRFGGRRPRVRRGTGRERSSVSGRFRPPTGNDAMKAIHQHSVTTRWCFQ</sequence>
<name>A0A4C1Z6M9_EUMVA</name>
<dbReference type="Proteomes" id="UP000299102">
    <property type="component" value="Unassembled WGS sequence"/>
</dbReference>
<proteinExistence type="predicted"/>
<feature type="region of interest" description="Disordered" evidence="1">
    <location>
        <begin position="35"/>
        <end position="60"/>
    </location>
</feature>
<gene>
    <name evidence="2" type="ORF">EVAR_100748_1</name>
</gene>
<protein>
    <submittedName>
        <fullName evidence="2">Uncharacterized protein</fullName>
    </submittedName>
</protein>
<evidence type="ECO:0000256" key="1">
    <source>
        <dbReference type="SAM" id="MobiDB-lite"/>
    </source>
</evidence>
<evidence type="ECO:0000313" key="3">
    <source>
        <dbReference type="Proteomes" id="UP000299102"/>
    </source>
</evidence>
<organism evidence="2 3">
    <name type="scientific">Eumeta variegata</name>
    <name type="common">Bagworm moth</name>
    <name type="synonym">Eumeta japonica</name>
    <dbReference type="NCBI Taxonomy" id="151549"/>
    <lineage>
        <taxon>Eukaryota</taxon>
        <taxon>Metazoa</taxon>
        <taxon>Ecdysozoa</taxon>
        <taxon>Arthropoda</taxon>
        <taxon>Hexapoda</taxon>
        <taxon>Insecta</taxon>
        <taxon>Pterygota</taxon>
        <taxon>Neoptera</taxon>
        <taxon>Endopterygota</taxon>
        <taxon>Lepidoptera</taxon>
        <taxon>Glossata</taxon>
        <taxon>Ditrysia</taxon>
        <taxon>Tineoidea</taxon>
        <taxon>Psychidae</taxon>
        <taxon>Oiketicinae</taxon>
        <taxon>Eumeta</taxon>
    </lineage>
</organism>
<keyword evidence="3" id="KW-1185">Reference proteome</keyword>